<comment type="similarity">
    <text evidence="2">Belongs to the HEBP family.</text>
</comment>
<feature type="signal peptide" evidence="7">
    <location>
        <begin position="1"/>
        <end position="18"/>
    </location>
</feature>
<evidence type="ECO:0000256" key="6">
    <source>
        <dbReference type="ARBA" id="ARBA00040755"/>
    </source>
</evidence>
<evidence type="ECO:0000313" key="9">
    <source>
        <dbReference type="Proteomes" id="UP000472267"/>
    </source>
</evidence>
<dbReference type="Gene3D" id="3.20.80.10">
    <property type="entry name" value="Regulatory factor, effector binding domain"/>
    <property type="match status" value="1"/>
</dbReference>
<proteinExistence type="inferred from homology"/>
<evidence type="ECO:0000256" key="7">
    <source>
        <dbReference type="SAM" id="SignalP"/>
    </source>
</evidence>
<reference evidence="8" key="2">
    <citation type="submission" date="2025-08" db="UniProtKB">
        <authorList>
            <consortium name="Ensembl"/>
        </authorList>
    </citation>
    <scope>IDENTIFICATION</scope>
</reference>
<keyword evidence="7" id="KW-0732">Signal</keyword>
<evidence type="ECO:0000313" key="8">
    <source>
        <dbReference type="Ensembl" id="ENSSFAP00005026073.1"/>
    </source>
</evidence>
<keyword evidence="9" id="KW-1185">Reference proteome</keyword>
<dbReference type="SUPFAM" id="SSF55136">
    <property type="entry name" value="Probable bacterial effector-binding domain"/>
    <property type="match status" value="1"/>
</dbReference>
<gene>
    <name evidence="8" type="primary">LOC115387705</name>
</gene>
<feature type="chain" id="PRO_5025371044" description="Heme-binding protein 1" evidence="7">
    <location>
        <begin position="19"/>
        <end position="219"/>
    </location>
</feature>
<organism evidence="8 9">
    <name type="scientific">Salarias fasciatus</name>
    <name type="common">Jewelled blenny</name>
    <name type="synonym">Blennius fasciatus</name>
    <dbReference type="NCBI Taxonomy" id="181472"/>
    <lineage>
        <taxon>Eukaryota</taxon>
        <taxon>Metazoa</taxon>
        <taxon>Chordata</taxon>
        <taxon>Craniata</taxon>
        <taxon>Vertebrata</taxon>
        <taxon>Euteleostomi</taxon>
        <taxon>Actinopterygii</taxon>
        <taxon>Neopterygii</taxon>
        <taxon>Teleostei</taxon>
        <taxon>Neoteleostei</taxon>
        <taxon>Acanthomorphata</taxon>
        <taxon>Ovalentaria</taxon>
        <taxon>Blenniimorphae</taxon>
        <taxon>Blenniiformes</taxon>
        <taxon>Blennioidei</taxon>
        <taxon>Blenniidae</taxon>
        <taxon>Salariinae</taxon>
        <taxon>Salarias</taxon>
    </lineage>
</organism>
<dbReference type="GO" id="GO:0005737">
    <property type="term" value="C:cytoplasm"/>
    <property type="evidence" value="ECO:0007669"/>
    <property type="project" value="UniProtKB-SubCell"/>
</dbReference>
<dbReference type="OrthoDB" id="6424451at2759"/>
<name>A0A672HA96_SALFA</name>
<dbReference type="AlphaFoldDB" id="A0A672HA96"/>
<evidence type="ECO:0000256" key="3">
    <source>
        <dbReference type="ARBA" id="ARBA00011245"/>
    </source>
</evidence>
<dbReference type="InParanoid" id="A0A672HA96"/>
<dbReference type="Ensembl" id="ENSSFAT00005027101.1">
    <property type="protein sequence ID" value="ENSSFAP00005026073.1"/>
    <property type="gene ID" value="ENSSFAG00005013399.1"/>
</dbReference>
<dbReference type="PANTHER" id="PTHR11220">
    <property type="entry name" value="HEME-BINDING PROTEIN-RELATED"/>
    <property type="match status" value="1"/>
</dbReference>
<keyword evidence="4" id="KW-0963">Cytoplasm</keyword>
<evidence type="ECO:0000256" key="5">
    <source>
        <dbReference type="ARBA" id="ARBA00037673"/>
    </source>
</evidence>
<evidence type="ECO:0000256" key="1">
    <source>
        <dbReference type="ARBA" id="ARBA00004496"/>
    </source>
</evidence>
<sequence length="219" mass="24735">MVFLPGLVGFLFVLTAEAKIGKSVGSSICTETKECLDFDLICETENYEVRHYDSAKWVSTQEESYFMEMATSRAFRRLFKYITGANANGTKIDMTTPVLIDVKDKPFWKIGNFTMSFLLPSEYQEDPPQPTDPSVYLHETPDMNVYVRSYGGWMTTFTDTSKASGLSQDLKSAGAKFNKQVHYAVGYNSPMTLLNRRNEVWFFAEDDPVCSSSSSEESV</sequence>
<accession>A0A672HA96</accession>
<dbReference type="Pfam" id="PF04832">
    <property type="entry name" value="SOUL"/>
    <property type="match status" value="1"/>
</dbReference>
<dbReference type="GeneID" id="115387705"/>
<dbReference type="InterPro" id="IPR011256">
    <property type="entry name" value="Reg_factor_effector_dom_sf"/>
</dbReference>
<comment type="function">
    <text evidence="5">May bind free porphyrinogens that may be present in the cell and thus facilitate removal of these potentially toxic compound. Binds with a high affinity to one molecule of heme or porphyrins. It binds metalloporphyrins, free porphyrins and N-methylprotoporphyrin with similar affinities.</text>
</comment>
<comment type="subcellular location">
    <subcellularLocation>
        <location evidence="1">Cytoplasm</location>
    </subcellularLocation>
</comment>
<dbReference type="GO" id="GO:0020037">
    <property type="term" value="F:heme binding"/>
    <property type="evidence" value="ECO:0007669"/>
    <property type="project" value="TreeGrafter"/>
</dbReference>
<dbReference type="FunFam" id="3.20.80.10:FF:000003">
    <property type="entry name" value="Heme-binding protein 1"/>
    <property type="match status" value="1"/>
</dbReference>
<dbReference type="OMA" id="ICETENY"/>
<reference evidence="8" key="1">
    <citation type="submission" date="2019-06" db="EMBL/GenBank/DDBJ databases">
        <authorList>
            <consortium name="Wellcome Sanger Institute Data Sharing"/>
        </authorList>
    </citation>
    <scope>NUCLEOTIDE SEQUENCE [LARGE SCALE GENOMIC DNA]</scope>
</reference>
<protein>
    <recommendedName>
        <fullName evidence="6">Heme-binding protein 1</fullName>
    </recommendedName>
</protein>
<dbReference type="PANTHER" id="PTHR11220:SF1">
    <property type="entry name" value="HEME-BINDING PROTEIN 2"/>
    <property type="match status" value="1"/>
</dbReference>
<reference evidence="8" key="3">
    <citation type="submission" date="2025-09" db="UniProtKB">
        <authorList>
            <consortium name="Ensembl"/>
        </authorList>
    </citation>
    <scope>IDENTIFICATION</scope>
</reference>
<evidence type="ECO:0000256" key="4">
    <source>
        <dbReference type="ARBA" id="ARBA00022490"/>
    </source>
</evidence>
<dbReference type="InterPro" id="IPR006917">
    <property type="entry name" value="SOUL_heme-bd"/>
</dbReference>
<dbReference type="Proteomes" id="UP000472267">
    <property type="component" value="Chromosome 4"/>
</dbReference>
<dbReference type="RefSeq" id="XP_029946399.1">
    <property type="nucleotide sequence ID" value="XM_030090539.1"/>
</dbReference>
<comment type="subunit">
    <text evidence="3">Monomer.</text>
</comment>
<evidence type="ECO:0000256" key="2">
    <source>
        <dbReference type="ARBA" id="ARBA00009817"/>
    </source>
</evidence>